<dbReference type="GO" id="GO:0005524">
    <property type="term" value="F:ATP binding"/>
    <property type="evidence" value="ECO:0007669"/>
    <property type="project" value="UniProtKB-UniRule"/>
</dbReference>
<dbReference type="PROSITE" id="PS50886">
    <property type="entry name" value="TRBD"/>
    <property type="match status" value="1"/>
</dbReference>
<dbReference type="Gene3D" id="3.30.70.380">
    <property type="entry name" value="Ferrodoxin-fold anticodon-binding domain"/>
    <property type="match status" value="1"/>
</dbReference>
<comment type="cofactor">
    <cofactor evidence="15">
        <name>Mg(2+)</name>
        <dbReference type="ChEBI" id="CHEBI:18420"/>
    </cofactor>
    <text evidence="15">Binds 2 magnesium ions per tetramer.</text>
</comment>
<feature type="binding site" evidence="15">
    <location>
        <position position="454"/>
    </location>
    <ligand>
        <name>Mg(2+)</name>
        <dbReference type="ChEBI" id="CHEBI:18420"/>
        <note>shared with alpha subunit</note>
    </ligand>
</feature>
<evidence type="ECO:0000313" key="21">
    <source>
        <dbReference type="Proteomes" id="UP000182769"/>
    </source>
</evidence>
<dbReference type="SUPFAM" id="SSF54991">
    <property type="entry name" value="Anticodon-binding domain of PheRS"/>
    <property type="match status" value="1"/>
</dbReference>
<dbReference type="FunFam" id="3.30.70.380:FF:000001">
    <property type="entry name" value="Phenylalanine--tRNA ligase beta subunit"/>
    <property type="match status" value="1"/>
</dbReference>
<dbReference type="NCBIfam" id="TIGR00472">
    <property type="entry name" value="pheT_bact"/>
    <property type="match status" value="1"/>
</dbReference>
<comment type="catalytic activity">
    <reaction evidence="14 15">
        <text>tRNA(Phe) + L-phenylalanine + ATP = L-phenylalanyl-tRNA(Phe) + AMP + diphosphate + H(+)</text>
        <dbReference type="Rhea" id="RHEA:19413"/>
        <dbReference type="Rhea" id="RHEA-COMP:9668"/>
        <dbReference type="Rhea" id="RHEA-COMP:9699"/>
        <dbReference type="ChEBI" id="CHEBI:15378"/>
        <dbReference type="ChEBI" id="CHEBI:30616"/>
        <dbReference type="ChEBI" id="CHEBI:33019"/>
        <dbReference type="ChEBI" id="CHEBI:58095"/>
        <dbReference type="ChEBI" id="CHEBI:78442"/>
        <dbReference type="ChEBI" id="CHEBI:78531"/>
        <dbReference type="ChEBI" id="CHEBI:456215"/>
        <dbReference type="EC" id="6.1.1.20"/>
    </reaction>
</comment>
<evidence type="ECO:0000256" key="3">
    <source>
        <dbReference type="ARBA" id="ARBA00011209"/>
    </source>
</evidence>
<keyword evidence="4 15" id="KW-0963">Cytoplasm</keyword>
<comment type="similarity">
    <text evidence="2 15">Belongs to the phenylalanyl-tRNA synthetase beta subunit family. Type 1 subfamily.</text>
</comment>
<dbReference type="EMBL" id="CYHG01000013">
    <property type="protein sequence ID" value="CUB05919.1"/>
    <property type="molecule type" value="Genomic_DNA"/>
</dbReference>
<evidence type="ECO:0000256" key="10">
    <source>
        <dbReference type="ARBA" id="ARBA00022842"/>
    </source>
</evidence>
<evidence type="ECO:0000256" key="7">
    <source>
        <dbReference type="ARBA" id="ARBA00022723"/>
    </source>
</evidence>
<evidence type="ECO:0000259" key="17">
    <source>
        <dbReference type="PROSITE" id="PS50886"/>
    </source>
</evidence>
<evidence type="ECO:0000259" key="18">
    <source>
        <dbReference type="PROSITE" id="PS51447"/>
    </source>
</evidence>
<dbReference type="FunFam" id="3.30.930.10:FF:000022">
    <property type="entry name" value="Phenylalanine--tRNA ligase beta subunit"/>
    <property type="match status" value="1"/>
</dbReference>
<sequence>MKFSENWLREWVNPAVTTDELVAQVTLAGLEVDDVETAAGVFTGVVVGEILTAEPHPNADKLQVCTVSDGTEQFQVVCGAPNARPGIKIPFAKIGAVLGGDFKIKKAKLRQVESFGMLCSASELEISDENDGILELAADAPVGADIREYLNLNDSIIDVDLTPNRADCLSIAGLAREVGVINKVDVTPVAIETQAVSIDDSFPIRVDATEGCPRYLGRVIRGVNVKAESPLWMVEKLRRSGIRSIDPIVDITNYVMIELGQPMHAFDLSNLTGSIVVRLAEDGEKILLLDGQEVALRSDTMVIADEQKALAIAGVMGGEHSGVNDQTQTIFLESAFFAPLALAGKARSYGLHTDSSHRFERGVDATLAAKAMERATQLILEIAGGEAGPVNEAVTEANLPKANQVTLRRQKLDQYLATSLDKDLVTDILSRLGLEMVEVTDEKWVTVAPSHRFDIEIEADLIEEVARIFGYDNLPSSMPTAAVNFTPASESKTPIQSLRATLVSQGYQEAVTYSFIDPVLSKQFFPAIDPVPLENPISGDMGVMRPSLLPGLVKVYLHNQNRQQSRVRIFETGSRFVGDVNNLDELDQKHQVAGLIAGSRYPEGWYHNNEKVDFYDLKAHVEALFDLNQGAKPEFERADETYLHPGRSAYVLVNGERVGVIGELHPQLAKQLGTNQAVYVFEVDLNTVLGAKLPEYQRVSKFPEVRRDLALLVDRTTPVNELEKVIAENAGEAFQKVAVFDVYQGQGIDESKKSVALGLTWQHPSHTLSDEEVNSAVEAVTGALAEKLGAVIRG</sequence>
<dbReference type="AlphaFoldDB" id="A0A0K6IS58"/>
<dbReference type="InterPro" id="IPR009061">
    <property type="entry name" value="DNA-bd_dom_put_sf"/>
</dbReference>
<comment type="subunit">
    <text evidence="3 15">Tetramer of two alpha and two beta subunits.</text>
</comment>
<dbReference type="CDD" id="cd00769">
    <property type="entry name" value="PheRS_beta_core"/>
    <property type="match status" value="1"/>
</dbReference>
<dbReference type="SMART" id="SM00874">
    <property type="entry name" value="B5"/>
    <property type="match status" value="1"/>
</dbReference>
<dbReference type="HAMAP" id="MF_00283">
    <property type="entry name" value="Phe_tRNA_synth_beta1"/>
    <property type="match status" value="1"/>
</dbReference>
<feature type="domain" description="FDX-ACB" evidence="18">
    <location>
        <begin position="700"/>
        <end position="793"/>
    </location>
</feature>
<dbReference type="CDD" id="cd02796">
    <property type="entry name" value="tRNA_bind_bactPheRS"/>
    <property type="match status" value="1"/>
</dbReference>
<feature type="binding site" evidence="15">
    <location>
        <position position="460"/>
    </location>
    <ligand>
        <name>Mg(2+)</name>
        <dbReference type="ChEBI" id="CHEBI:18420"/>
        <note>shared with alpha subunit</note>
    </ligand>
</feature>
<keyword evidence="6 15" id="KW-0436">Ligase</keyword>
<dbReference type="InterPro" id="IPR005147">
    <property type="entry name" value="tRNA_synthase_B5-dom"/>
</dbReference>
<feature type="binding site" evidence="15">
    <location>
        <position position="464"/>
    </location>
    <ligand>
        <name>Mg(2+)</name>
        <dbReference type="ChEBI" id="CHEBI:18420"/>
        <note>shared with alpha subunit</note>
    </ligand>
</feature>
<keyword evidence="13 15" id="KW-0030">Aminoacyl-tRNA synthetase</keyword>
<dbReference type="InterPro" id="IPR005146">
    <property type="entry name" value="B3/B4_tRNA-bd"/>
</dbReference>
<gene>
    <name evidence="15" type="primary">pheT</name>
    <name evidence="20" type="ORF">Ga0061065_11388</name>
</gene>
<evidence type="ECO:0000256" key="2">
    <source>
        <dbReference type="ARBA" id="ARBA00008653"/>
    </source>
</evidence>
<comment type="subcellular location">
    <subcellularLocation>
        <location evidence="1 15">Cytoplasm</location>
    </subcellularLocation>
</comment>
<dbReference type="SMART" id="SM00873">
    <property type="entry name" value="B3_4"/>
    <property type="match status" value="1"/>
</dbReference>
<dbReference type="Pfam" id="PF01588">
    <property type="entry name" value="tRNA_bind"/>
    <property type="match status" value="1"/>
</dbReference>
<evidence type="ECO:0000256" key="15">
    <source>
        <dbReference type="HAMAP-Rule" id="MF_00283"/>
    </source>
</evidence>
<dbReference type="PANTHER" id="PTHR10947">
    <property type="entry name" value="PHENYLALANYL-TRNA SYNTHETASE BETA CHAIN AND LEUCINE-RICH REPEAT-CONTAINING PROTEIN 47"/>
    <property type="match status" value="1"/>
</dbReference>
<protein>
    <recommendedName>
        <fullName evidence="15">Phenylalanine--tRNA ligase beta subunit</fullName>
        <ecNumber evidence="15">6.1.1.20</ecNumber>
    </recommendedName>
    <alternativeName>
        <fullName evidence="15">Phenylalanyl-tRNA synthetase beta subunit</fullName>
        <shortName evidence="15">PheRS</shortName>
    </alternativeName>
</protein>
<dbReference type="PROSITE" id="PS51483">
    <property type="entry name" value="B5"/>
    <property type="match status" value="1"/>
</dbReference>
<evidence type="ECO:0000256" key="5">
    <source>
        <dbReference type="ARBA" id="ARBA00022555"/>
    </source>
</evidence>
<evidence type="ECO:0000256" key="11">
    <source>
        <dbReference type="ARBA" id="ARBA00022884"/>
    </source>
</evidence>
<keyword evidence="12 15" id="KW-0648">Protein biosynthesis</keyword>
<dbReference type="Gene3D" id="2.40.50.140">
    <property type="entry name" value="Nucleic acid-binding proteins"/>
    <property type="match status" value="1"/>
</dbReference>
<dbReference type="FunFam" id="3.30.56.10:FF:000002">
    <property type="entry name" value="Phenylalanine--tRNA ligase beta subunit"/>
    <property type="match status" value="1"/>
</dbReference>
<dbReference type="InterPro" id="IPR004532">
    <property type="entry name" value="Phe-tRNA-ligase_IIc_bsu_bact"/>
</dbReference>
<keyword evidence="10 15" id="KW-0460">Magnesium</keyword>
<dbReference type="Pfam" id="PF03483">
    <property type="entry name" value="B3_4"/>
    <property type="match status" value="1"/>
</dbReference>
<dbReference type="SMART" id="SM00896">
    <property type="entry name" value="FDX-ACB"/>
    <property type="match status" value="1"/>
</dbReference>
<evidence type="ECO:0000256" key="9">
    <source>
        <dbReference type="ARBA" id="ARBA00022840"/>
    </source>
</evidence>
<keyword evidence="9 15" id="KW-0067">ATP-binding</keyword>
<keyword evidence="8 15" id="KW-0547">Nucleotide-binding</keyword>
<evidence type="ECO:0000256" key="14">
    <source>
        <dbReference type="ARBA" id="ARBA00049255"/>
    </source>
</evidence>
<dbReference type="SUPFAM" id="SSF46955">
    <property type="entry name" value="Putative DNA-binding domain"/>
    <property type="match status" value="1"/>
</dbReference>
<dbReference type="Proteomes" id="UP000182769">
    <property type="component" value="Unassembled WGS sequence"/>
</dbReference>
<dbReference type="PANTHER" id="PTHR10947:SF0">
    <property type="entry name" value="PHENYLALANINE--TRNA LIGASE BETA SUBUNIT"/>
    <property type="match status" value="1"/>
</dbReference>
<feature type="domain" description="B5" evidence="19">
    <location>
        <begin position="400"/>
        <end position="476"/>
    </location>
</feature>
<evidence type="ECO:0000256" key="12">
    <source>
        <dbReference type="ARBA" id="ARBA00022917"/>
    </source>
</evidence>
<dbReference type="PROSITE" id="PS51447">
    <property type="entry name" value="FDX_ACB"/>
    <property type="match status" value="1"/>
</dbReference>
<dbReference type="STRING" id="1137284.GCA_001418205_03268"/>
<dbReference type="Pfam" id="PF17759">
    <property type="entry name" value="tRNA_synthFbeta"/>
    <property type="match status" value="1"/>
</dbReference>
<dbReference type="Gene3D" id="3.30.56.10">
    <property type="match status" value="2"/>
</dbReference>
<dbReference type="InterPro" id="IPR002547">
    <property type="entry name" value="tRNA-bd_dom"/>
</dbReference>
<dbReference type="FunFam" id="3.50.40.10:FF:000001">
    <property type="entry name" value="Phenylalanine--tRNA ligase beta subunit"/>
    <property type="match status" value="1"/>
</dbReference>
<dbReference type="InterPro" id="IPR020825">
    <property type="entry name" value="Phe-tRNA_synthase-like_B3/B4"/>
</dbReference>
<proteinExistence type="inferred from homology"/>
<dbReference type="Gene3D" id="3.30.930.10">
    <property type="entry name" value="Bira Bifunctional Protein, Domain 2"/>
    <property type="match status" value="1"/>
</dbReference>
<keyword evidence="7 15" id="KW-0479">Metal-binding</keyword>
<evidence type="ECO:0000313" key="20">
    <source>
        <dbReference type="EMBL" id="CUB05919.1"/>
    </source>
</evidence>
<dbReference type="Pfam" id="PF03147">
    <property type="entry name" value="FDX-ACB"/>
    <property type="match status" value="1"/>
</dbReference>
<dbReference type="InterPro" id="IPR012340">
    <property type="entry name" value="NA-bd_OB-fold"/>
</dbReference>
<organism evidence="20 21">
    <name type="scientific">Marinomonas fungiae</name>
    <dbReference type="NCBI Taxonomy" id="1137284"/>
    <lineage>
        <taxon>Bacteria</taxon>
        <taxon>Pseudomonadati</taxon>
        <taxon>Pseudomonadota</taxon>
        <taxon>Gammaproteobacteria</taxon>
        <taxon>Oceanospirillales</taxon>
        <taxon>Oceanospirillaceae</taxon>
        <taxon>Marinomonas</taxon>
    </lineage>
</organism>
<evidence type="ECO:0000259" key="19">
    <source>
        <dbReference type="PROSITE" id="PS51483"/>
    </source>
</evidence>
<dbReference type="EC" id="6.1.1.20" evidence="15"/>
<dbReference type="InterPro" id="IPR045864">
    <property type="entry name" value="aa-tRNA-synth_II/BPL/LPL"/>
</dbReference>
<dbReference type="SUPFAM" id="SSF55681">
    <property type="entry name" value="Class II aaRS and biotin synthetases"/>
    <property type="match status" value="1"/>
</dbReference>
<name>A0A0K6IS58_9GAMM</name>
<dbReference type="Gene3D" id="3.50.40.10">
    <property type="entry name" value="Phenylalanyl-trna Synthetase, Chain B, domain 3"/>
    <property type="match status" value="1"/>
</dbReference>
<feature type="domain" description="TRNA-binding" evidence="17">
    <location>
        <begin position="39"/>
        <end position="147"/>
    </location>
</feature>
<evidence type="ECO:0000256" key="16">
    <source>
        <dbReference type="PROSITE-ProRule" id="PRU00209"/>
    </source>
</evidence>
<evidence type="ECO:0000256" key="13">
    <source>
        <dbReference type="ARBA" id="ARBA00023146"/>
    </source>
</evidence>
<dbReference type="FunFam" id="2.40.50.140:FF:000045">
    <property type="entry name" value="Phenylalanine--tRNA ligase beta subunit"/>
    <property type="match status" value="1"/>
</dbReference>
<dbReference type="SUPFAM" id="SSF56037">
    <property type="entry name" value="PheT/TilS domain"/>
    <property type="match status" value="1"/>
</dbReference>
<feature type="binding site" evidence="15">
    <location>
        <position position="463"/>
    </location>
    <ligand>
        <name>Mg(2+)</name>
        <dbReference type="ChEBI" id="CHEBI:18420"/>
        <note>shared with alpha subunit</note>
    </ligand>
</feature>
<accession>A0A0K6IS58</accession>
<keyword evidence="11 16" id="KW-0694">RNA-binding</keyword>
<keyword evidence="5 16" id="KW-0820">tRNA-binding</keyword>
<reference evidence="21" key="1">
    <citation type="submission" date="2015-08" db="EMBL/GenBank/DDBJ databases">
        <authorList>
            <person name="Varghese N."/>
        </authorList>
    </citation>
    <scope>NUCLEOTIDE SEQUENCE [LARGE SCALE GENOMIC DNA]</scope>
    <source>
        <strain evidence="21">JCM 18476</strain>
    </source>
</reference>
<dbReference type="OrthoDB" id="9805455at2"/>
<dbReference type="InterPro" id="IPR005121">
    <property type="entry name" value="Fdx_antiC-bd"/>
</dbReference>
<dbReference type="GO" id="GO:0000287">
    <property type="term" value="F:magnesium ion binding"/>
    <property type="evidence" value="ECO:0007669"/>
    <property type="project" value="UniProtKB-UniRule"/>
</dbReference>
<evidence type="ECO:0000256" key="1">
    <source>
        <dbReference type="ARBA" id="ARBA00004496"/>
    </source>
</evidence>
<dbReference type="GO" id="GO:0000049">
    <property type="term" value="F:tRNA binding"/>
    <property type="evidence" value="ECO:0007669"/>
    <property type="project" value="UniProtKB-UniRule"/>
</dbReference>
<dbReference type="RefSeq" id="WP_055464291.1">
    <property type="nucleotide sequence ID" value="NZ_CYHG01000013.1"/>
</dbReference>
<keyword evidence="21" id="KW-1185">Reference proteome</keyword>
<dbReference type="GO" id="GO:0004826">
    <property type="term" value="F:phenylalanine-tRNA ligase activity"/>
    <property type="evidence" value="ECO:0007669"/>
    <property type="project" value="UniProtKB-UniRule"/>
</dbReference>
<evidence type="ECO:0000256" key="6">
    <source>
        <dbReference type="ARBA" id="ARBA00022598"/>
    </source>
</evidence>
<dbReference type="InterPro" id="IPR045060">
    <property type="entry name" value="Phe-tRNA-ligase_IIc_bsu"/>
</dbReference>
<evidence type="ECO:0000256" key="4">
    <source>
        <dbReference type="ARBA" id="ARBA00022490"/>
    </source>
</evidence>
<dbReference type="InterPro" id="IPR041616">
    <property type="entry name" value="PheRS_beta_core"/>
</dbReference>
<evidence type="ECO:0000256" key="8">
    <source>
        <dbReference type="ARBA" id="ARBA00022741"/>
    </source>
</evidence>
<dbReference type="NCBIfam" id="NF045760">
    <property type="entry name" value="YtpR"/>
    <property type="match status" value="1"/>
</dbReference>
<dbReference type="InterPro" id="IPR033714">
    <property type="entry name" value="tRNA_bind_bactPheRS"/>
</dbReference>
<dbReference type="GO" id="GO:0009328">
    <property type="term" value="C:phenylalanine-tRNA ligase complex"/>
    <property type="evidence" value="ECO:0007669"/>
    <property type="project" value="TreeGrafter"/>
</dbReference>
<dbReference type="InterPro" id="IPR036690">
    <property type="entry name" value="Fdx_antiC-bd_sf"/>
</dbReference>
<dbReference type="GO" id="GO:0006432">
    <property type="term" value="P:phenylalanyl-tRNA aminoacylation"/>
    <property type="evidence" value="ECO:0007669"/>
    <property type="project" value="UniProtKB-UniRule"/>
</dbReference>
<dbReference type="Pfam" id="PF03484">
    <property type="entry name" value="B5"/>
    <property type="match status" value="1"/>
</dbReference>
<dbReference type="SUPFAM" id="SSF50249">
    <property type="entry name" value="Nucleic acid-binding proteins"/>
    <property type="match status" value="1"/>
</dbReference>